<dbReference type="GO" id="GO:0030973">
    <property type="term" value="F:molybdate ion binding"/>
    <property type="evidence" value="ECO:0007669"/>
    <property type="project" value="TreeGrafter"/>
</dbReference>
<proteinExistence type="predicted"/>
<dbReference type="Proteomes" id="UP000237872">
    <property type="component" value="Unassembled WGS sequence"/>
</dbReference>
<dbReference type="OrthoDB" id="8216219at2"/>
<dbReference type="GO" id="GO:0015689">
    <property type="term" value="P:molybdate ion transport"/>
    <property type="evidence" value="ECO:0007669"/>
    <property type="project" value="TreeGrafter"/>
</dbReference>
<accession>A0A2S7CXF1</accession>
<dbReference type="InterPro" id="IPR050682">
    <property type="entry name" value="ModA/WtpA"/>
</dbReference>
<reference evidence="1 2" key="1">
    <citation type="submission" date="2016-08" db="EMBL/GenBank/DDBJ databases">
        <authorList>
            <person name="Seilhamer J.J."/>
        </authorList>
    </citation>
    <scope>NUCLEOTIDE SEQUENCE [LARGE SCALE GENOMIC DNA]</scope>
    <source>
        <strain evidence="1 2">CFBP4690</strain>
    </source>
</reference>
<gene>
    <name evidence="1" type="ORF">XcodCFBP4690_01565</name>
</gene>
<dbReference type="PANTHER" id="PTHR30632">
    <property type="entry name" value="MOLYBDATE-BINDING PERIPLASMIC PROTEIN"/>
    <property type="match status" value="1"/>
</dbReference>
<dbReference type="PANTHER" id="PTHR30632:SF11">
    <property type="entry name" value="BLR4797 PROTEIN"/>
    <property type="match status" value="1"/>
</dbReference>
<organism evidence="1 2">
    <name type="scientific">Xanthomonas codiaei</name>
    <dbReference type="NCBI Taxonomy" id="56463"/>
    <lineage>
        <taxon>Bacteria</taxon>
        <taxon>Pseudomonadati</taxon>
        <taxon>Pseudomonadota</taxon>
        <taxon>Gammaproteobacteria</taxon>
        <taxon>Lysobacterales</taxon>
        <taxon>Lysobacteraceae</taxon>
        <taxon>Xanthomonas</taxon>
    </lineage>
</organism>
<sequence length="317" mass="33564">MRCVGADAPCSDVRRPARYPCRYRPSVVPGVRHTLGQSPHAARDQGATMTDTPMAGWCNFAMRSARAAAVVVLWLLIADANANAAEVQVLATTAMRPVLERIAPDFERSTGHRLLFSWGASYGSAQDSLPVRIGRGQPVDVAIMIDDALQTQIRRGRFRVETRVGLATSRIGLAVRQGGHRPDIGTVDSTRRSLLSARSVALSDGISGRYVTESLLPRLGIADQLAGKLRIIEAPELVGQALLRNQAQVGLQQMSELLAVPGIQVVGPLPEALQRANVVAAAIAQHAGQPAAAAALIAYLATPAVAAELEKAGFGPL</sequence>
<dbReference type="EMBL" id="MDEC01000002">
    <property type="protein sequence ID" value="PPU66253.1"/>
    <property type="molecule type" value="Genomic_DNA"/>
</dbReference>
<comment type="caution">
    <text evidence="1">The sequence shown here is derived from an EMBL/GenBank/DDBJ whole genome shotgun (WGS) entry which is preliminary data.</text>
</comment>
<name>A0A2S7CXF1_9XANT</name>
<evidence type="ECO:0000313" key="2">
    <source>
        <dbReference type="Proteomes" id="UP000237872"/>
    </source>
</evidence>
<dbReference type="Gene3D" id="3.40.190.10">
    <property type="entry name" value="Periplasmic binding protein-like II"/>
    <property type="match status" value="2"/>
</dbReference>
<evidence type="ECO:0008006" key="3">
    <source>
        <dbReference type="Google" id="ProtNLM"/>
    </source>
</evidence>
<dbReference type="SUPFAM" id="SSF53850">
    <property type="entry name" value="Periplasmic binding protein-like II"/>
    <property type="match status" value="1"/>
</dbReference>
<evidence type="ECO:0000313" key="1">
    <source>
        <dbReference type="EMBL" id="PPU66253.1"/>
    </source>
</evidence>
<dbReference type="AlphaFoldDB" id="A0A2S7CXF1"/>
<dbReference type="Pfam" id="PF13531">
    <property type="entry name" value="SBP_bac_11"/>
    <property type="match status" value="1"/>
</dbReference>
<protein>
    <recommendedName>
        <fullName evidence="3">ABC transporter substrate-binding protein</fullName>
    </recommendedName>
</protein>